<name>A0A9D1IC78_9FIRM</name>
<dbReference type="PANTHER" id="PTHR37816:SF2">
    <property type="entry name" value="DNA TOPOLOGY MODULATION PROTEIN FLAR-RELATED PROTEIN"/>
    <property type="match status" value="1"/>
</dbReference>
<proteinExistence type="predicted"/>
<dbReference type="Gene3D" id="3.40.50.300">
    <property type="entry name" value="P-loop containing nucleotide triphosphate hydrolases"/>
    <property type="match status" value="1"/>
</dbReference>
<dbReference type="SUPFAM" id="SSF52540">
    <property type="entry name" value="P-loop containing nucleoside triphosphate hydrolases"/>
    <property type="match status" value="1"/>
</dbReference>
<sequence length="183" mass="21262">MILQILGASGTGKSTLGSALASEMGFPLLRSDHYLWPNEEFDVPRPVQERRRMLQEDIDRFPSFILDGGISWFFPQTLFPDWIVLLRCPAQTRMERLHRRETQRFGNWQDPRHPHHQITREFLKWAAGYETAGEEESNSLCAHMKLLADARCPALILWSDEDLDGLVRRILDAVQWEKNAADF</sequence>
<reference evidence="1" key="1">
    <citation type="submission" date="2020-10" db="EMBL/GenBank/DDBJ databases">
        <authorList>
            <person name="Gilroy R."/>
        </authorList>
    </citation>
    <scope>NUCLEOTIDE SEQUENCE</scope>
    <source>
        <strain evidence="1">ChiHcec3-11533</strain>
    </source>
</reference>
<organism evidence="1 2">
    <name type="scientific">Candidatus Pullichristensenella excrementigallinarum</name>
    <dbReference type="NCBI Taxonomy" id="2840907"/>
    <lineage>
        <taxon>Bacteria</taxon>
        <taxon>Bacillati</taxon>
        <taxon>Bacillota</taxon>
        <taxon>Clostridia</taxon>
        <taxon>Candidatus Pullichristensenella</taxon>
    </lineage>
</organism>
<dbReference type="Pfam" id="PF13238">
    <property type="entry name" value="AAA_18"/>
    <property type="match status" value="1"/>
</dbReference>
<comment type="caution">
    <text evidence="1">The sequence shown here is derived from an EMBL/GenBank/DDBJ whole genome shotgun (WGS) entry which is preliminary data.</text>
</comment>
<reference evidence="1" key="2">
    <citation type="journal article" date="2021" name="PeerJ">
        <title>Extensive microbial diversity within the chicken gut microbiome revealed by metagenomics and culture.</title>
        <authorList>
            <person name="Gilroy R."/>
            <person name="Ravi A."/>
            <person name="Getino M."/>
            <person name="Pursley I."/>
            <person name="Horton D.L."/>
            <person name="Alikhan N.F."/>
            <person name="Baker D."/>
            <person name="Gharbi K."/>
            <person name="Hall N."/>
            <person name="Watson M."/>
            <person name="Adriaenssens E.M."/>
            <person name="Foster-Nyarko E."/>
            <person name="Jarju S."/>
            <person name="Secka A."/>
            <person name="Antonio M."/>
            <person name="Oren A."/>
            <person name="Chaudhuri R.R."/>
            <person name="La Ragione R."/>
            <person name="Hildebrand F."/>
            <person name="Pallen M.J."/>
        </authorList>
    </citation>
    <scope>NUCLEOTIDE SEQUENCE</scope>
    <source>
        <strain evidence="1">ChiHcec3-11533</strain>
    </source>
</reference>
<dbReference type="InterPro" id="IPR052922">
    <property type="entry name" value="Cytidylate_Kinase-2"/>
</dbReference>
<dbReference type="EMBL" id="DVMU01000189">
    <property type="protein sequence ID" value="HIU34607.1"/>
    <property type="molecule type" value="Genomic_DNA"/>
</dbReference>
<dbReference type="Proteomes" id="UP000824072">
    <property type="component" value="Unassembled WGS sequence"/>
</dbReference>
<protein>
    <submittedName>
        <fullName evidence="1">AAA family ATPase</fullName>
    </submittedName>
</protein>
<accession>A0A9D1IC78</accession>
<dbReference type="AlphaFoldDB" id="A0A9D1IC78"/>
<evidence type="ECO:0000313" key="2">
    <source>
        <dbReference type="Proteomes" id="UP000824072"/>
    </source>
</evidence>
<dbReference type="InterPro" id="IPR027417">
    <property type="entry name" value="P-loop_NTPase"/>
</dbReference>
<evidence type="ECO:0000313" key="1">
    <source>
        <dbReference type="EMBL" id="HIU34607.1"/>
    </source>
</evidence>
<gene>
    <name evidence="1" type="ORF">IAB02_08595</name>
</gene>
<dbReference type="PANTHER" id="PTHR37816">
    <property type="entry name" value="YALI0E33011P"/>
    <property type="match status" value="1"/>
</dbReference>